<evidence type="ECO:0000313" key="11">
    <source>
        <dbReference type="Proteomes" id="UP000321580"/>
    </source>
</evidence>
<dbReference type="EMBL" id="VOOR01000026">
    <property type="protein sequence ID" value="TXB62655.1"/>
    <property type="molecule type" value="Genomic_DNA"/>
</dbReference>
<gene>
    <name evidence="10" type="ORF">FRY97_13015</name>
</gene>
<dbReference type="PROSITE" id="PS00138">
    <property type="entry name" value="SUBTILASE_SER"/>
    <property type="match status" value="1"/>
</dbReference>
<protein>
    <submittedName>
        <fullName evidence="10">S8 family serine peptidase</fullName>
    </submittedName>
</protein>
<keyword evidence="2 5" id="KW-0645">Protease</keyword>
<dbReference type="GO" id="GO:0004252">
    <property type="term" value="F:serine-type endopeptidase activity"/>
    <property type="evidence" value="ECO:0007669"/>
    <property type="project" value="UniProtKB-UniRule"/>
</dbReference>
<evidence type="ECO:0000256" key="2">
    <source>
        <dbReference type="ARBA" id="ARBA00022670"/>
    </source>
</evidence>
<feature type="domain" description="Peptidase S8/S53" evidence="8">
    <location>
        <begin position="329"/>
        <end position="592"/>
    </location>
</feature>
<evidence type="ECO:0000256" key="7">
    <source>
        <dbReference type="SAM" id="SignalP"/>
    </source>
</evidence>
<dbReference type="PANTHER" id="PTHR43399:SF4">
    <property type="entry name" value="CELL WALL-ASSOCIATED PROTEASE"/>
    <property type="match status" value="1"/>
</dbReference>
<dbReference type="InterPro" id="IPR026444">
    <property type="entry name" value="Secre_tail"/>
</dbReference>
<evidence type="ECO:0000256" key="1">
    <source>
        <dbReference type="ARBA" id="ARBA00011073"/>
    </source>
</evidence>
<feature type="active site" description="Charge relay system" evidence="5">
    <location>
        <position position="392"/>
    </location>
</feature>
<dbReference type="InterPro" id="IPR023828">
    <property type="entry name" value="Peptidase_S8_Ser-AS"/>
</dbReference>
<evidence type="ECO:0000256" key="3">
    <source>
        <dbReference type="ARBA" id="ARBA00022801"/>
    </source>
</evidence>
<dbReference type="NCBIfam" id="TIGR04183">
    <property type="entry name" value="Por_Secre_tail"/>
    <property type="match status" value="1"/>
</dbReference>
<comment type="caution">
    <text evidence="10">The sequence shown here is derived from an EMBL/GenBank/DDBJ whole genome shotgun (WGS) entry which is preliminary data.</text>
</comment>
<dbReference type="PROSITE" id="PS51892">
    <property type="entry name" value="SUBTILASE"/>
    <property type="match status" value="1"/>
</dbReference>
<accession>A0A5C6RL29</accession>
<feature type="active site" description="Charge relay system" evidence="5">
    <location>
        <position position="336"/>
    </location>
</feature>
<evidence type="ECO:0000259" key="8">
    <source>
        <dbReference type="Pfam" id="PF00082"/>
    </source>
</evidence>
<keyword evidence="4 5" id="KW-0720">Serine protease</keyword>
<feature type="active site" description="Charge relay system" evidence="5">
    <location>
        <position position="558"/>
    </location>
</feature>
<dbReference type="Pfam" id="PF00082">
    <property type="entry name" value="Peptidase_S8"/>
    <property type="match status" value="1"/>
</dbReference>
<dbReference type="SUPFAM" id="SSF52743">
    <property type="entry name" value="Subtilisin-like"/>
    <property type="match status" value="1"/>
</dbReference>
<dbReference type="Gene3D" id="3.40.50.200">
    <property type="entry name" value="Peptidase S8/S53 domain"/>
    <property type="match status" value="1"/>
</dbReference>
<dbReference type="InterPro" id="IPR000209">
    <property type="entry name" value="Peptidase_S8/S53_dom"/>
</dbReference>
<keyword evidence="11" id="KW-1185">Reference proteome</keyword>
<keyword evidence="7" id="KW-0732">Signal</keyword>
<evidence type="ECO:0000256" key="5">
    <source>
        <dbReference type="PROSITE-ProRule" id="PRU01240"/>
    </source>
</evidence>
<dbReference type="InterPro" id="IPR023827">
    <property type="entry name" value="Peptidase_S8_Asp-AS"/>
</dbReference>
<dbReference type="Pfam" id="PF18962">
    <property type="entry name" value="Por_Secre_tail"/>
    <property type="match status" value="1"/>
</dbReference>
<dbReference type="Proteomes" id="UP000321580">
    <property type="component" value="Unassembled WGS sequence"/>
</dbReference>
<dbReference type="PROSITE" id="PS00136">
    <property type="entry name" value="SUBTILASE_ASP"/>
    <property type="match status" value="1"/>
</dbReference>
<dbReference type="InterPro" id="IPR036852">
    <property type="entry name" value="Peptidase_S8/S53_dom_sf"/>
</dbReference>
<dbReference type="GO" id="GO:0006508">
    <property type="term" value="P:proteolysis"/>
    <property type="evidence" value="ECO:0007669"/>
    <property type="project" value="UniProtKB-KW"/>
</dbReference>
<dbReference type="InterPro" id="IPR051048">
    <property type="entry name" value="Peptidase_S8/S53_subtilisin"/>
</dbReference>
<sequence length="707" mass="76032">MKHRLMLFFAFCWAATAWGQAPLASFTFDSQSQADTWLDIPNNSWFFTADGTAESLDPTLWNGRPPIGSDSGGGALAIGQGFDRAASPAINLSGHNTVYLKFNQYYRHLQAILFVTVTNLSTGSAQSFNINQGLQPQVETSPNDVQVIDITTIAANSNIQLEFVYEGNGYFWIIDDVELHASFPYPETNPIHYGDTLAALGYPFQTDSLDWPYFTREVVAQFVPGTPDTTKIRLRNQYGAVLKDSCVCNQLELWTLGDSLAFDANGNPVPNGPSIGILERVKGATAEVPLQGVDPNYVTISQLLDQAPAENMPLTDQDLNGIPPAPADAVRIAVIDTGVDYQHEGLGGYIFRKPDELNEGDDDDNCYPDDPIGVDFSTTLLPRNNPMDNHGHGTHVAGIIARTLDTASCAGCNFHILPYKSHDSRGVSSLFQVACATYQALEDGAQVINDSWGFYGSSSTILRNAVDDAAAQQTLIVSAAGNDSLNLDTLALYPACFDAPNQIAVGAWEWMPEGETDSVCTRSIFSNFSPGLVDIAAPGRDIDSYLPMGMTGLKSGTSMSTPQVAAAAALIYCAMGPAADAQAVRGIILDNAMPVSALAPFAANGRKLDMPQICLVGQQETDVPELQLRAYPNPAQAMVYLEAGPAKEAGEIFLFDAFGRVVARSLLLPGNATTTEQFDLSGLPAGLYVLSVQLPGQRWSARIIKTQ</sequence>
<feature type="chain" id="PRO_5022937062" evidence="7">
    <location>
        <begin position="20"/>
        <end position="707"/>
    </location>
</feature>
<dbReference type="PRINTS" id="PR00723">
    <property type="entry name" value="SUBTILISIN"/>
</dbReference>
<dbReference type="PANTHER" id="PTHR43399">
    <property type="entry name" value="SUBTILISIN-RELATED"/>
    <property type="match status" value="1"/>
</dbReference>
<evidence type="ECO:0000256" key="4">
    <source>
        <dbReference type="ARBA" id="ARBA00022825"/>
    </source>
</evidence>
<comment type="similarity">
    <text evidence="1 5 6">Belongs to the peptidase S8 family.</text>
</comment>
<dbReference type="OrthoDB" id="944909at2"/>
<evidence type="ECO:0000313" key="10">
    <source>
        <dbReference type="EMBL" id="TXB62655.1"/>
    </source>
</evidence>
<evidence type="ECO:0000259" key="9">
    <source>
        <dbReference type="Pfam" id="PF18962"/>
    </source>
</evidence>
<name>A0A5C6RL29_9BACT</name>
<reference evidence="10 11" key="1">
    <citation type="submission" date="2019-08" db="EMBL/GenBank/DDBJ databases">
        <title>Genome of Phaeodactylibacter luteus.</title>
        <authorList>
            <person name="Bowman J.P."/>
        </authorList>
    </citation>
    <scope>NUCLEOTIDE SEQUENCE [LARGE SCALE GENOMIC DNA]</scope>
    <source>
        <strain evidence="10 11">KCTC 42180</strain>
    </source>
</reference>
<dbReference type="RefSeq" id="WP_147167980.1">
    <property type="nucleotide sequence ID" value="NZ_VOOR01000026.1"/>
</dbReference>
<keyword evidence="3 5" id="KW-0378">Hydrolase</keyword>
<organism evidence="10 11">
    <name type="scientific">Phaeodactylibacter luteus</name>
    <dbReference type="NCBI Taxonomy" id="1564516"/>
    <lineage>
        <taxon>Bacteria</taxon>
        <taxon>Pseudomonadati</taxon>
        <taxon>Bacteroidota</taxon>
        <taxon>Saprospiria</taxon>
        <taxon>Saprospirales</taxon>
        <taxon>Haliscomenobacteraceae</taxon>
        <taxon>Phaeodactylibacter</taxon>
    </lineage>
</organism>
<proteinExistence type="inferred from homology"/>
<feature type="domain" description="Secretion system C-terminal sorting" evidence="9">
    <location>
        <begin position="631"/>
        <end position="696"/>
    </location>
</feature>
<dbReference type="AlphaFoldDB" id="A0A5C6RL29"/>
<dbReference type="InterPro" id="IPR015500">
    <property type="entry name" value="Peptidase_S8_subtilisin-rel"/>
</dbReference>
<evidence type="ECO:0000256" key="6">
    <source>
        <dbReference type="RuleBase" id="RU003355"/>
    </source>
</evidence>
<feature type="signal peptide" evidence="7">
    <location>
        <begin position="1"/>
        <end position="19"/>
    </location>
</feature>